<dbReference type="EMBL" id="KI393323">
    <property type="protein sequence ID" value="ERN08496.1"/>
    <property type="molecule type" value="Genomic_DNA"/>
</dbReference>
<evidence type="ECO:0000313" key="2">
    <source>
        <dbReference type="EMBL" id="ERN08496.1"/>
    </source>
</evidence>
<feature type="compositionally biased region" description="Polar residues" evidence="1">
    <location>
        <begin position="11"/>
        <end position="23"/>
    </location>
</feature>
<proteinExistence type="predicted"/>
<feature type="region of interest" description="Disordered" evidence="1">
    <location>
        <begin position="1"/>
        <end position="62"/>
    </location>
</feature>
<dbReference type="Gramene" id="ERN08496">
    <property type="protein sequence ID" value="ERN08496"/>
    <property type="gene ID" value="AMTR_s00152p00067310"/>
</dbReference>
<evidence type="ECO:0000256" key="1">
    <source>
        <dbReference type="SAM" id="MobiDB-lite"/>
    </source>
</evidence>
<gene>
    <name evidence="2" type="ORF">AMTR_s00152p00067310</name>
</gene>
<name>W1PLD8_AMBTC</name>
<dbReference type="AlphaFoldDB" id="W1PLD8"/>
<sequence>MGSLLYDRCKSSLSTSRGVNGSGSDRGHAWPKSFESKPESSLTPNLYLKASPEPDPNSMAKARVRSEQSVFYGNGLVMAFQMHHLGKDMGM</sequence>
<dbReference type="Proteomes" id="UP000017836">
    <property type="component" value="Unassembled WGS sequence"/>
</dbReference>
<accession>W1PLD8</accession>
<keyword evidence="3" id="KW-1185">Reference proteome</keyword>
<protein>
    <submittedName>
        <fullName evidence="2">Uncharacterized protein</fullName>
    </submittedName>
</protein>
<reference evidence="3" key="1">
    <citation type="journal article" date="2013" name="Science">
        <title>The Amborella genome and the evolution of flowering plants.</title>
        <authorList>
            <consortium name="Amborella Genome Project"/>
        </authorList>
    </citation>
    <scope>NUCLEOTIDE SEQUENCE [LARGE SCALE GENOMIC DNA]</scope>
</reference>
<evidence type="ECO:0000313" key="3">
    <source>
        <dbReference type="Proteomes" id="UP000017836"/>
    </source>
</evidence>
<organism evidence="2 3">
    <name type="scientific">Amborella trichopoda</name>
    <dbReference type="NCBI Taxonomy" id="13333"/>
    <lineage>
        <taxon>Eukaryota</taxon>
        <taxon>Viridiplantae</taxon>
        <taxon>Streptophyta</taxon>
        <taxon>Embryophyta</taxon>
        <taxon>Tracheophyta</taxon>
        <taxon>Spermatophyta</taxon>
        <taxon>Magnoliopsida</taxon>
        <taxon>Amborellales</taxon>
        <taxon>Amborellaceae</taxon>
        <taxon>Amborella</taxon>
    </lineage>
</organism>
<dbReference type="HOGENOM" id="CLU_2430035_0_0_1"/>